<feature type="compositionally biased region" description="Polar residues" evidence="1">
    <location>
        <begin position="210"/>
        <end position="222"/>
    </location>
</feature>
<proteinExistence type="predicted"/>
<sequence>MSSRSASQQKAHNIATFAGAVGGSVGLLAVLALSLAISIYRRRRRSLRRDRRRARNRSDPDFDGESFHTDGSEDSPPMQGPAPFVPRYFPGTVVPAPPPPYSPPADAMMALLSSSSPVSWGPPLDLPPGEDRSYADRPPPSPPPLPEDGLDDFFAPPSFPAAISSPIPAILAGYSPVPTSVPVSTSPVPRHTNGSGSRGVYATDPPPSRSRANSDAQSQRSGYSDRPPSFASQAPPLIPLLSQPDGEADESAIVEEPRQRTSRVDDARSDRASVRSVRSR</sequence>
<keyword evidence="2" id="KW-0812">Transmembrane</keyword>
<evidence type="ECO:0000313" key="4">
    <source>
        <dbReference type="Proteomes" id="UP000230002"/>
    </source>
</evidence>
<feature type="compositionally biased region" description="Low complexity" evidence="1">
    <location>
        <begin position="104"/>
        <end position="123"/>
    </location>
</feature>
<feature type="region of interest" description="Disordered" evidence="1">
    <location>
        <begin position="45"/>
        <end position="158"/>
    </location>
</feature>
<gene>
    <name evidence="3" type="ORF">GSI_11889</name>
</gene>
<feature type="compositionally biased region" description="Low complexity" evidence="1">
    <location>
        <begin position="174"/>
        <end position="189"/>
    </location>
</feature>
<dbReference type="AlphaFoldDB" id="A0A2G8RXB7"/>
<evidence type="ECO:0000256" key="2">
    <source>
        <dbReference type="SAM" id="Phobius"/>
    </source>
</evidence>
<comment type="caution">
    <text evidence="3">The sequence shown here is derived from an EMBL/GenBank/DDBJ whole genome shotgun (WGS) entry which is preliminary data.</text>
</comment>
<reference evidence="3 4" key="1">
    <citation type="journal article" date="2015" name="Sci. Rep.">
        <title>Chromosome-level genome map provides insights into diverse defense mechanisms in the medicinal fungus Ganoderma sinense.</title>
        <authorList>
            <person name="Zhu Y."/>
            <person name="Xu J."/>
            <person name="Sun C."/>
            <person name="Zhou S."/>
            <person name="Xu H."/>
            <person name="Nelson D.R."/>
            <person name="Qian J."/>
            <person name="Song J."/>
            <person name="Luo H."/>
            <person name="Xiang L."/>
            <person name="Li Y."/>
            <person name="Xu Z."/>
            <person name="Ji A."/>
            <person name="Wang L."/>
            <person name="Lu S."/>
            <person name="Hayward A."/>
            <person name="Sun W."/>
            <person name="Li X."/>
            <person name="Schwartz D.C."/>
            <person name="Wang Y."/>
            <person name="Chen S."/>
        </authorList>
    </citation>
    <scope>NUCLEOTIDE SEQUENCE [LARGE SCALE GENOMIC DNA]</scope>
    <source>
        <strain evidence="3 4">ZZ0214-1</strain>
    </source>
</reference>
<accession>A0A2G8RXB7</accession>
<feature type="region of interest" description="Disordered" evidence="1">
    <location>
        <begin position="174"/>
        <end position="280"/>
    </location>
</feature>
<feature type="compositionally biased region" description="Pro residues" evidence="1">
    <location>
        <begin position="137"/>
        <end position="146"/>
    </location>
</feature>
<keyword evidence="2" id="KW-0472">Membrane</keyword>
<dbReference type="STRING" id="1077348.A0A2G8RXB7"/>
<feature type="compositionally biased region" description="Basic and acidic residues" evidence="1">
    <location>
        <begin position="255"/>
        <end position="273"/>
    </location>
</feature>
<keyword evidence="2" id="KW-1133">Transmembrane helix</keyword>
<feature type="compositionally biased region" description="Basic residues" evidence="1">
    <location>
        <begin position="45"/>
        <end position="55"/>
    </location>
</feature>
<dbReference type="OrthoDB" id="3265715at2759"/>
<dbReference type="EMBL" id="AYKW01000045">
    <property type="protein sequence ID" value="PIL26134.1"/>
    <property type="molecule type" value="Genomic_DNA"/>
</dbReference>
<feature type="compositionally biased region" description="Basic and acidic residues" evidence="1">
    <location>
        <begin position="56"/>
        <end position="71"/>
    </location>
</feature>
<keyword evidence="4" id="KW-1185">Reference proteome</keyword>
<name>A0A2G8RXB7_9APHY</name>
<organism evidence="3 4">
    <name type="scientific">Ganoderma sinense ZZ0214-1</name>
    <dbReference type="NCBI Taxonomy" id="1077348"/>
    <lineage>
        <taxon>Eukaryota</taxon>
        <taxon>Fungi</taxon>
        <taxon>Dikarya</taxon>
        <taxon>Basidiomycota</taxon>
        <taxon>Agaricomycotina</taxon>
        <taxon>Agaricomycetes</taxon>
        <taxon>Polyporales</taxon>
        <taxon>Polyporaceae</taxon>
        <taxon>Ganoderma</taxon>
    </lineage>
</organism>
<evidence type="ECO:0000256" key="1">
    <source>
        <dbReference type="SAM" id="MobiDB-lite"/>
    </source>
</evidence>
<protein>
    <submittedName>
        <fullName evidence="3">Uncharacterized protein</fullName>
    </submittedName>
</protein>
<dbReference type="Proteomes" id="UP000230002">
    <property type="component" value="Unassembled WGS sequence"/>
</dbReference>
<feature type="transmembrane region" description="Helical" evidence="2">
    <location>
        <begin position="14"/>
        <end position="40"/>
    </location>
</feature>
<evidence type="ECO:0000313" key="3">
    <source>
        <dbReference type="EMBL" id="PIL26134.1"/>
    </source>
</evidence>